<feature type="compositionally biased region" description="Polar residues" evidence="1">
    <location>
        <begin position="25"/>
        <end position="43"/>
    </location>
</feature>
<comment type="caution">
    <text evidence="2">The sequence shown here is derived from an EMBL/GenBank/DDBJ whole genome shotgun (WGS) entry which is preliminary data.</text>
</comment>
<name>A0A851GG21_9BACT</name>
<sequence length="51" mass="5552">MLIDDGLLAPRINQAEESAVVINQAEATNKNPHNAHQSPQQAVGRSPIEYD</sequence>
<keyword evidence="3" id="KW-1185">Reference proteome</keyword>
<dbReference type="EMBL" id="JACBAZ010000004">
    <property type="protein sequence ID" value="NWK56463.1"/>
    <property type="molecule type" value="Genomic_DNA"/>
</dbReference>
<dbReference type="AlphaFoldDB" id="A0A851GG21"/>
<reference evidence="2 3" key="1">
    <citation type="submission" date="2020-07" db="EMBL/GenBank/DDBJ databases">
        <title>Roseicoccus Jingziensis gen. nov., sp. nov., isolated from coastal seawater.</title>
        <authorList>
            <person name="Feng X."/>
        </authorList>
    </citation>
    <scope>NUCLEOTIDE SEQUENCE [LARGE SCALE GENOMIC DNA]</scope>
    <source>
        <strain evidence="2 3">N1E253</strain>
    </source>
</reference>
<evidence type="ECO:0000256" key="1">
    <source>
        <dbReference type="SAM" id="MobiDB-lite"/>
    </source>
</evidence>
<dbReference type="Proteomes" id="UP000557872">
    <property type="component" value="Unassembled WGS sequence"/>
</dbReference>
<evidence type="ECO:0000313" key="2">
    <source>
        <dbReference type="EMBL" id="NWK56463.1"/>
    </source>
</evidence>
<evidence type="ECO:0000313" key="3">
    <source>
        <dbReference type="Proteomes" id="UP000557872"/>
    </source>
</evidence>
<organism evidence="2 3">
    <name type="scientific">Oceaniferula marina</name>
    <dbReference type="NCBI Taxonomy" id="2748318"/>
    <lineage>
        <taxon>Bacteria</taxon>
        <taxon>Pseudomonadati</taxon>
        <taxon>Verrucomicrobiota</taxon>
        <taxon>Verrucomicrobiia</taxon>
        <taxon>Verrucomicrobiales</taxon>
        <taxon>Verrucomicrobiaceae</taxon>
        <taxon>Oceaniferula</taxon>
    </lineage>
</organism>
<gene>
    <name evidence="2" type="ORF">HW115_12645</name>
</gene>
<proteinExistence type="predicted"/>
<accession>A0A851GG21</accession>
<protein>
    <submittedName>
        <fullName evidence="2">Uncharacterized protein</fullName>
    </submittedName>
</protein>
<feature type="region of interest" description="Disordered" evidence="1">
    <location>
        <begin position="25"/>
        <end position="51"/>
    </location>
</feature>